<proteinExistence type="inferred from homology"/>
<dbReference type="Gene3D" id="2.40.10.10">
    <property type="entry name" value="Trypsin-like serine proteases"/>
    <property type="match status" value="1"/>
</dbReference>
<evidence type="ECO:0000313" key="7">
    <source>
        <dbReference type="Proteomes" id="UP000239494"/>
    </source>
</evidence>
<dbReference type="InterPro" id="IPR009003">
    <property type="entry name" value="Peptidase_S1_PA"/>
</dbReference>
<dbReference type="Proteomes" id="UP000239494">
    <property type="component" value="Unassembled WGS sequence"/>
</dbReference>
<dbReference type="AlphaFoldDB" id="A0A2T0TAC9"/>
<evidence type="ECO:0000256" key="4">
    <source>
        <dbReference type="SAM" id="SignalP"/>
    </source>
</evidence>
<dbReference type="PRINTS" id="PR00722">
    <property type="entry name" value="CHYMOTRYPSIN"/>
</dbReference>
<dbReference type="CDD" id="cd00190">
    <property type="entry name" value="Tryp_SPc"/>
    <property type="match status" value="1"/>
</dbReference>
<dbReference type="SUPFAM" id="SSF50494">
    <property type="entry name" value="Trypsin-like serine proteases"/>
    <property type="match status" value="1"/>
</dbReference>
<dbReference type="InterPro" id="IPR001254">
    <property type="entry name" value="Trypsin_dom"/>
</dbReference>
<organism evidence="6 7">
    <name type="scientific">Umezawaea tangerina</name>
    <dbReference type="NCBI Taxonomy" id="84725"/>
    <lineage>
        <taxon>Bacteria</taxon>
        <taxon>Bacillati</taxon>
        <taxon>Actinomycetota</taxon>
        <taxon>Actinomycetes</taxon>
        <taxon>Pseudonocardiales</taxon>
        <taxon>Pseudonocardiaceae</taxon>
        <taxon>Umezawaea</taxon>
    </lineage>
</organism>
<dbReference type="PANTHER" id="PTHR24276:SF98">
    <property type="entry name" value="FI18310P1-RELATED"/>
    <property type="match status" value="1"/>
</dbReference>
<dbReference type="InterPro" id="IPR050430">
    <property type="entry name" value="Peptidase_S1"/>
</dbReference>
<gene>
    <name evidence="6" type="ORF">CLV43_104430</name>
</gene>
<dbReference type="InterPro" id="IPR043504">
    <property type="entry name" value="Peptidase_S1_PA_chymotrypsin"/>
</dbReference>
<dbReference type="FunFam" id="2.40.10.10:FF:000002">
    <property type="entry name" value="Transmembrane protease serine"/>
    <property type="match status" value="1"/>
</dbReference>
<keyword evidence="4" id="KW-0732">Signal</keyword>
<dbReference type="InterPro" id="IPR018114">
    <property type="entry name" value="TRYPSIN_HIS"/>
</dbReference>
<sequence>MRTRTTASLVAAIAAVIASAAPAHAIVGGTEAPATPWAVALTDANGQLFCGGALVAPDKVVTAAHCMAERLAITGRDRTPDGIRVVAGTGDLRTARPGARVAGIWKHPDFKDVSKGDDVAVLTLAEPLPLRTVPLVDADDTASYAPGVEATVLGWGRTAEGANPSPTLRQVRVPVEADADCARAVTGFRPDAMVCAGYPEGGRDACEGDSGGPMVVRGRLVGVVSYGKGCARPGEPGVYTRLASYRSRL</sequence>
<keyword evidence="3" id="KW-0378">Hydrolase</keyword>
<evidence type="ECO:0000313" key="6">
    <source>
        <dbReference type="EMBL" id="PRY42595.1"/>
    </source>
</evidence>
<dbReference type="PROSITE" id="PS00135">
    <property type="entry name" value="TRYPSIN_SER"/>
    <property type="match status" value="1"/>
</dbReference>
<evidence type="ECO:0000256" key="2">
    <source>
        <dbReference type="ARBA" id="ARBA00023157"/>
    </source>
</evidence>
<dbReference type="InterPro" id="IPR001314">
    <property type="entry name" value="Peptidase_S1A"/>
</dbReference>
<protein>
    <submittedName>
        <fullName evidence="6">Trypsin</fullName>
    </submittedName>
</protein>
<name>A0A2T0TAC9_9PSEU</name>
<dbReference type="Pfam" id="PF00089">
    <property type="entry name" value="Trypsin"/>
    <property type="match status" value="1"/>
</dbReference>
<dbReference type="SMART" id="SM00020">
    <property type="entry name" value="Tryp_SPc"/>
    <property type="match status" value="1"/>
</dbReference>
<dbReference type="OrthoDB" id="1496095at2"/>
<comment type="similarity">
    <text evidence="1">Belongs to the peptidase S1 family.</text>
</comment>
<dbReference type="RefSeq" id="WP_106187976.1">
    <property type="nucleotide sequence ID" value="NZ_PVTF01000004.1"/>
</dbReference>
<reference evidence="6 7" key="1">
    <citation type="submission" date="2018-03" db="EMBL/GenBank/DDBJ databases">
        <title>Genomic Encyclopedia of Archaeal and Bacterial Type Strains, Phase II (KMG-II): from individual species to whole genera.</title>
        <authorList>
            <person name="Goeker M."/>
        </authorList>
    </citation>
    <scope>NUCLEOTIDE SEQUENCE [LARGE SCALE GENOMIC DNA]</scope>
    <source>
        <strain evidence="6 7">DSM 44720</strain>
    </source>
</reference>
<comment type="caution">
    <text evidence="6">The sequence shown here is derived from an EMBL/GenBank/DDBJ whole genome shotgun (WGS) entry which is preliminary data.</text>
</comment>
<keyword evidence="7" id="KW-1185">Reference proteome</keyword>
<keyword evidence="2" id="KW-1015">Disulfide bond</keyword>
<dbReference type="GO" id="GO:0006508">
    <property type="term" value="P:proteolysis"/>
    <property type="evidence" value="ECO:0007669"/>
    <property type="project" value="UniProtKB-KW"/>
</dbReference>
<dbReference type="PROSITE" id="PS50240">
    <property type="entry name" value="TRYPSIN_DOM"/>
    <property type="match status" value="1"/>
</dbReference>
<dbReference type="GO" id="GO:0004252">
    <property type="term" value="F:serine-type endopeptidase activity"/>
    <property type="evidence" value="ECO:0007669"/>
    <property type="project" value="InterPro"/>
</dbReference>
<feature type="chain" id="PRO_5039146272" evidence="4">
    <location>
        <begin position="26"/>
        <end position="249"/>
    </location>
</feature>
<evidence type="ECO:0000259" key="5">
    <source>
        <dbReference type="PROSITE" id="PS50240"/>
    </source>
</evidence>
<dbReference type="PANTHER" id="PTHR24276">
    <property type="entry name" value="POLYSERASE-RELATED"/>
    <property type="match status" value="1"/>
</dbReference>
<dbReference type="PROSITE" id="PS00134">
    <property type="entry name" value="TRYPSIN_HIS"/>
    <property type="match status" value="1"/>
</dbReference>
<feature type="domain" description="Peptidase S1" evidence="5">
    <location>
        <begin position="26"/>
        <end position="249"/>
    </location>
</feature>
<evidence type="ECO:0000256" key="3">
    <source>
        <dbReference type="RuleBase" id="RU363034"/>
    </source>
</evidence>
<accession>A0A2T0TAC9</accession>
<dbReference type="EMBL" id="PVTF01000004">
    <property type="protein sequence ID" value="PRY42595.1"/>
    <property type="molecule type" value="Genomic_DNA"/>
</dbReference>
<keyword evidence="3" id="KW-0720">Serine protease</keyword>
<dbReference type="InterPro" id="IPR033116">
    <property type="entry name" value="TRYPSIN_SER"/>
</dbReference>
<feature type="signal peptide" evidence="4">
    <location>
        <begin position="1"/>
        <end position="25"/>
    </location>
</feature>
<evidence type="ECO:0000256" key="1">
    <source>
        <dbReference type="ARBA" id="ARBA00007664"/>
    </source>
</evidence>
<keyword evidence="3" id="KW-0645">Protease</keyword>